<sequence length="60" mass="7027">MTKGDRRCRQALVEAYGRVPDARRVMAYALLHVYSNMPWYMREMPAGETFDDLAVRWFGA</sequence>
<dbReference type="EMBL" id="FNIX01000025">
    <property type="protein sequence ID" value="SDP95246.1"/>
    <property type="molecule type" value="Genomic_DNA"/>
</dbReference>
<dbReference type="AlphaFoldDB" id="A0A1H0WYD1"/>
<name>A0A1H0WYD1_9PSEU</name>
<proteinExistence type="predicted"/>
<evidence type="ECO:0000313" key="2">
    <source>
        <dbReference type="Proteomes" id="UP000199691"/>
    </source>
</evidence>
<dbReference type="Proteomes" id="UP000199691">
    <property type="component" value="Unassembled WGS sequence"/>
</dbReference>
<organism evidence="1 2">
    <name type="scientific">Lentzea jiangxiensis</name>
    <dbReference type="NCBI Taxonomy" id="641025"/>
    <lineage>
        <taxon>Bacteria</taxon>
        <taxon>Bacillati</taxon>
        <taxon>Actinomycetota</taxon>
        <taxon>Actinomycetes</taxon>
        <taxon>Pseudonocardiales</taxon>
        <taxon>Pseudonocardiaceae</taxon>
        <taxon>Lentzea</taxon>
    </lineage>
</organism>
<keyword evidence="1" id="KW-0808">Transferase</keyword>
<accession>A0A1H0WYD1</accession>
<evidence type="ECO:0000313" key="1">
    <source>
        <dbReference type="EMBL" id="SDP95246.1"/>
    </source>
</evidence>
<dbReference type="GO" id="GO:0016301">
    <property type="term" value="F:kinase activity"/>
    <property type="evidence" value="ECO:0007669"/>
    <property type="project" value="UniProtKB-KW"/>
</dbReference>
<dbReference type="STRING" id="641025.SAMN05421507_1259"/>
<reference evidence="2" key="1">
    <citation type="submission" date="2016-10" db="EMBL/GenBank/DDBJ databases">
        <authorList>
            <person name="Varghese N."/>
            <person name="Submissions S."/>
        </authorList>
    </citation>
    <scope>NUCLEOTIDE SEQUENCE [LARGE SCALE GENOMIC DNA]</scope>
    <source>
        <strain evidence="2">CGMCC 4.6609</strain>
    </source>
</reference>
<keyword evidence="1" id="KW-0418">Kinase</keyword>
<gene>
    <name evidence="1" type="ORF">SAMN05421507_1259</name>
</gene>
<protein>
    <submittedName>
        <fullName evidence="1">Hygromycin-B 7''-O-kinase</fullName>
    </submittedName>
</protein>
<keyword evidence="2" id="KW-1185">Reference proteome</keyword>